<protein>
    <submittedName>
        <fullName evidence="1">Uncharacterized protein</fullName>
    </submittedName>
</protein>
<sequence>MYGFSVRGNKGNLLISDEVPIMTQAWKGKLVVTHRPADSARAYGFCQIFYPEPVTSTVPPMVFAVPTGAAYTSAGLGLFCHRGGPGNWTGFCILVVRDVFLQAGGALPIGYDTGWEYKVCGFGLAGDNGYDEYGLRIFDKLGKIAYDSAWPVVKFQGLMSAWELMDFTRHYNVGAYWLPRYNDDGDIDYDNVLAKGRHVWGFGDSTKGVMISSMGNVNTQMDMGNTDQHGSAVLVIGFSGASRSYLEAVAVFGKAQHPGGDVSILRRWNMLTADFTGI</sequence>
<reference evidence="1" key="1">
    <citation type="submission" date="2022-09" db="EMBL/GenBank/DDBJ databases">
        <title>Intensive care unit water sources are persistently colonized with multi-drug resistant bacteria and are the site of extensive horizontal gene transfer of antibiotic resistance genes.</title>
        <authorList>
            <person name="Diorio-Toth L."/>
        </authorList>
    </citation>
    <scope>NUCLEOTIDE SEQUENCE</scope>
    <source>
        <strain evidence="1">GD03947</strain>
    </source>
</reference>
<name>A0AA42P9I9_STUST</name>
<evidence type="ECO:0000313" key="1">
    <source>
        <dbReference type="EMBL" id="MDH1237249.1"/>
    </source>
</evidence>
<comment type="caution">
    <text evidence="1">The sequence shown here is derived from an EMBL/GenBank/DDBJ whole genome shotgun (WGS) entry which is preliminary data.</text>
</comment>
<dbReference type="Proteomes" id="UP001158500">
    <property type="component" value="Unassembled WGS sequence"/>
</dbReference>
<accession>A0AA42P9I9</accession>
<gene>
    <name evidence="1" type="ORF">N5C32_14515</name>
</gene>
<proteinExistence type="predicted"/>
<dbReference type="EMBL" id="JAOCAE010000009">
    <property type="protein sequence ID" value="MDH1237249.1"/>
    <property type="molecule type" value="Genomic_DNA"/>
</dbReference>
<evidence type="ECO:0000313" key="2">
    <source>
        <dbReference type="Proteomes" id="UP001158500"/>
    </source>
</evidence>
<dbReference type="RefSeq" id="WP_279641623.1">
    <property type="nucleotide sequence ID" value="NZ_JAOCAE010000009.1"/>
</dbReference>
<organism evidence="1 2">
    <name type="scientific">Stutzerimonas stutzeri</name>
    <name type="common">Pseudomonas stutzeri</name>
    <dbReference type="NCBI Taxonomy" id="316"/>
    <lineage>
        <taxon>Bacteria</taxon>
        <taxon>Pseudomonadati</taxon>
        <taxon>Pseudomonadota</taxon>
        <taxon>Gammaproteobacteria</taxon>
        <taxon>Pseudomonadales</taxon>
        <taxon>Pseudomonadaceae</taxon>
        <taxon>Stutzerimonas</taxon>
    </lineage>
</organism>
<dbReference type="AlphaFoldDB" id="A0AA42P9I9"/>